<proteinExistence type="inferred from homology"/>
<name>M7BAM0_CHEMY</name>
<evidence type="ECO:0000256" key="5">
    <source>
        <dbReference type="ARBA" id="ARBA00023015"/>
    </source>
</evidence>
<evidence type="ECO:0000256" key="9">
    <source>
        <dbReference type="ARBA" id="ARBA00023242"/>
    </source>
</evidence>
<feature type="compositionally biased region" description="Low complexity" evidence="12">
    <location>
        <begin position="7"/>
        <end position="24"/>
    </location>
</feature>
<dbReference type="EMBL" id="KB558346">
    <property type="protein sequence ID" value="EMP29198.1"/>
    <property type="molecule type" value="Genomic_DNA"/>
</dbReference>
<protein>
    <submittedName>
        <fullName evidence="15">Paired box protein Pax-4</fullName>
    </submittedName>
</protein>
<keyword evidence="9 10" id="KW-0539">Nucleus</keyword>
<dbReference type="PANTHER" id="PTHR45636">
    <property type="entry name" value="PAIRED BOX PROTEIN PAX-6-RELATED-RELATED"/>
    <property type="match status" value="1"/>
</dbReference>
<keyword evidence="16" id="KW-1185">Reference proteome</keyword>
<dbReference type="GO" id="GO:0000981">
    <property type="term" value="F:DNA-binding transcription factor activity, RNA polymerase II-specific"/>
    <property type="evidence" value="ECO:0007669"/>
    <property type="project" value="InterPro"/>
</dbReference>
<evidence type="ECO:0000259" key="14">
    <source>
        <dbReference type="PROSITE" id="PS51057"/>
    </source>
</evidence>
<dbReference type="Gene3D" id="1.10.10.60">
    <property type="entry name" value="Homeodomain-like"/>
    <property type="match status" value="1"/>
</dbReference>
<keyword evidence="3" id="KW-0217">Developmental protein</keyword>
<evidence type="ECO:0000256" key="6">
    <source>
        <dbReference type="ARBA" id="ARBA00023125"/>
    </source>
</evidence>
<dbReference type="Proteomes" id="UP000031443">
    <property type="component" value="Unassembled WGS sequence"/>
</dbReference>
<dbReference type="STRING" id="8469.M7BAM0"/>
<keyword evidence="8" id="KW-0804">Transcription</keyword>
<dbReference type="InterPro" id="IPR001523">
    <property type="entry name" value="Paired_dom"/>
</dbReference>
<evidence type="ECO:0000256" key="12">
    <source>
        <dbReference type="SAM" id="MobiDB-lite"/>
    </source>
</evidence>
<organism evidence="15 16">
    <name type="scientific">Chelonia mydas</name>
    <name type="common">Green sea-turtle</name>
    <name type="synonym">Chelonia agassizi</name>
    <dbReference type="NCBI Taxonomy" id="8469"/>
    <lineage>
        <taxon>Eukaryota</taxon>
        <taxon>Metazoa</taxon>
        <taxon>Chordata</taxon>
        <taxon>Craniata</taxon>
        <taxon>Vertebrata</taxon>
        <taxon>Euteleostomi</taxon>
        <taxon>Archelosauria</taxon>
        <taxon>Testudinata</taxon>
        <taxon>Testudines</taxon>
        <taxon>Cryptodira</taxon>
        <taxon>Durocryptodira</taxon>
        <taxon>Americhelydia</taxon>
        <taxon>Chelonioidea</taxon>
        <taxon>Cheloniidae</taxon>
        <taxon>Chelonia</taxon>
    </lineage>
</organism>
<dbReference type="SMART" id="SM00389">
    <property type="entry name" value="HOX"/>
    <property type="match status" value="1"/>
</dbReference>
<dbReference type="PROSITE" id="PS00027">
    <property type="entry name" value="HOMEOBOX_1"/>
    <property type="match status" value="1"/>
</dbReference>
<keyword evidence="5" id="KW-0805">Transcription regulation</keyword>
<feature type="domain" description="Homeobox" evidence="13">
    <location>
        <begin position="216"/>
        <end position="256"/>
    </location>
</feature>
<evidence type="ECO:0000259" key="13">
    <source>
        <dbReference type="PROSITE" id="PS50071"/>
    </source>
</evidence>
<reference evidence="16" key="1">
    <citation type="journal article" date="2013" name="Nat. Genet.">
        <title>The draft genomes of soft-shell turtle and green sea turtle yield insights into the development and evolution of the turtle-specific body plan.</title>
        <authorList>
            <person name="Wang Z."/>
            <person name="Pascual-Anaya J."/>
            <person name="Zadissa A."/>
            <person name="Li W."/>
            <person name="Niimura Y."/>
            <person name="Huang Z."/>
            <person name="Li C."/>
            <person name="White S."/>
            <person name="Xiong Z."/>
            <person name="Fang D."/>
            <person name="Wang B."/>
            <person name="Ming Y."/>
            <person name="Chen Y."/>
            <person name="Zheng Y."/>
            <person name="Kuraku S."/>
            <person name="Pignatelli M."/>
            <person name="Herrero J."/>
            <person name="Beal K."/>
            <person name="Nozawa M."/>
            <person name="Li Q."/>
            <person name="Wang J."/>
            <person name="Zhang H."/>
            <person name="Yu L."/>
            <person name="Shigenobu S."/>
            <person name="Wang J."/>
            <person name="Liu J."/>
            <person name="Flicek P."/>
            <person name="Searle S."/>
            <person name="Wang J."/>
            <person name="Kuratani S."/>
            <person name="Yin Y."/>
            <person name="Aken B."/>
            <person name="Zhang G."/>
            <person name="Irie N."/>
        </authorList>
    </citation>
    <scope>NUCLEOTIDE SEQUENCE [LARGE SCALE GENOMIC DNA]</scope>
</reference>
<dbReference type="PRINTS" id="PR00027">
    <property type="entry name" value="PAIREDBOX"/>
</dbReference>
<accession>M7BAM0</accession>
<dbReference type="CDD" id="cd00086">
    <property type="entry name" value="homeodomain"/>
    <property type="match status" value="1"/>
</dbReference>
<keyword evidence="7 10" id="KW-0371">Homeobox</keyword>
<evidence type="ECO:0000256" key="11">
    <source>
        <dbReference type="RuleBase" id="RU000682"/>
    </source>
</evidence>
<evidence type="ECO:0000256" key="7">
    <source>
        <dbReference type="ARBA" id="ARBA00023155"/>
    </source>
</evidence>
<dbReference type="GO" id="GO:0005634">
    <property type="term" value="C:nucleus"/>
    <property type="evidence" value="ECO:0007669"/>
    <property type="project" value="UniProtKB-SubCell"/>
</dbReference>
<comment type="subcellular location">
    <subcellularLocation>
        <location evidence="1 10 11">Nucleus</location>
    </subcellularLocation>
</comment>
<dbReference type="PROSITE" id="PS51057">
    <property type="entry name" value="PAIRED_2"/>
    <property type="match status" value="1"/>
</dbReference>
<dbReference type="PANTHER" id="PTHR45636:SF8">
    <property type="entry name" value="PAIRED BOX PROTEIN PAX-4"/>
    <property type="match status" value="1"/>
</dbReference>
<sequence>MAAHQTSGCPSEGPSPSHSGSGEEMQLDLIPMGTRVKTPTDASTKMPIDTRAKVAIGANAKTPLPPSSARGCRGGVWNCLPITHVSWPDRNDPLEEAQARRRSQLKPETCSTKVSNGCVSKILGRYYQTGAVEPKAIGGSKPRMVTPEVVARISQLKLEHPSIFAWEIRRKLHSEGICASDRTPSVSSINRVLRNLQGDLQLTADFGFMMEPSPPEFQRGQYPDSATREKLASATQLPDTTIRVWFSNRRAKWRRETKLKLETDCAGSWCDRILSPLAPALQAFAAFHPSSMTDTISTQIEGEEPNHMTLVDPLFFHCRPGSQGHFASSFLEASSGTPPLGRLALCSPRRYPASLLSAAQCHSNAPLAPFYSPSAVQSPVPR</sequence>
<dbReference type="InterPro" id="IPR036388">
    <property type="entry name" value="WH-like_DNA-bd_sf"/>
</dbReference>
<dbReference type="SMART" id="SM00351">
    <property type="entry name" value="PAX"/>
    <property type="match status" value="1"/>
</dbReference>
<dbReference type="SUPFAM" id="SSF46689">
    <property type="entry name" value="Homeodomain-like"/>
    <property type="match status" value="2"/>
</dbReference>
<evidence type="ECO:0000256" key="4">
    <source>
        <dbReference type="ARBA" id="ARBA00022724"/>
    </source>
</evidence>
<evidence type="ECO:0000256" key="10">
    <source>
        <dbReference type="PROSITE-ProRule" id="PRU00108"/>
    </source>
</evidence>
<dbReference type="AlphaFoldDB" id="M7BAM0"/>
<evidence type="ECO:0000256" key="3">
    <source>
        <dbReference type="ARBA" id="ARBA00022473"/>
    </source>
</evidence>
<feature type="domain" description="Paired" evidence="14">
    <location>
        <begin position="72"/>
        <end position="196"/>
    </location>
</feature>
<dbReference type="InterPro" id="IPR017970">
    <property type="entry name" value="Homeobox_CS"/>
</dbReference>
<gene>
    <name evidence="15" type="ORF">UY3_13678</name>
</gene>
<feature type="DNA-binding region" description="Homeobox" evidence="10">
    <location>
        <begin position="218"/>
        <end position="257"/>
    </location>
</feature>
<dbReference type="GO" id="GO:0000978">
    <property type="term" value="F:RNA polymerase II cis-regulatory region sequence-specific DNA binding"/>
    <property type="evidence" value="ECO:0007669"/>
    <property type="project" value="TreeGrafter"/>
</dbReference>
<dbReference type="Pfam" id="PF00292">
    <property type="entry name" value="PAX"/>
    <property type="match status" value="1"/>
</dbReference>
<dbReference type="InterPro" id="IPR009057">
    <property type="entry name" value="Homeodomain-like_sf"/>
</dbReference>
<dbReference type="InterPro" id="IPR043565">
    <property type="entry name" value="PAX_fam"/>
</dbReference>
<dbReference type="InterPro" id="IPR001356">
    <property type="entry name" value="HD"/>
</dbReference>
<evidence type="ECO:0000256" key="8">
    <source>
        <dbReference type="ARBA" id="ARBA00023163"/>
    </source>
</evidence>
<dbReference type="Gene3D" id="1.10.10.10">
    <property type="entry name" value="Winged helix-like DNA-binding domain superfamily/Winged helix DNA-binding domain"/>
    <property type="match status" value="2"/>
</dbReference>
<keyword evidence="6 10" id="KW-0238">DNA-binding</keyword>
<dbReference type="Pfam" id="PF00046">
    <property type="entry name" value="Homeodomain"/>
    <property type="match status" value="1"/>
</dbReference>
<comment type="similarity">
    <text evidence="2">Belongs to the paired homeobox family.</text>
</comment>
<feature type="region of interest" description="Disordered" evidence="12">
    <location>
        <begin position="1"/>
        <end position="24"/>
    </location>
</feature>
<evidence type="ECO:0000313" key="15">
    <source>
        <dbReference type="EMBL" id="EMP29198.1"/>
    </source>
</evidence>
<dbReference type="FunFam" id="1.10.10.10:FF:000003">
    <property type="entry name" value="Paired box protein Pax-6"/>
    <property type="match status" value="1"/>
</dbReference>
<evidence type="ECO:0000256" key="1">
    <source>
        <dbReference type="ARBA" id="ARBA00004123"/>
    </source>
</evidence>
<keyword evidence="4" id="KW-0563">Paired box</keyword>
<evidence type="ECO:0000313" key="16">
    <source>
        <dbReference type="Proteomes" id="UP000031443"/>
    </source>
</evidence>
<evidence type="ECO:0000256" key="2">
    <source>
        <dbReference type="ARBA" id="ARBA00005733"/>
    </source>
</evidence>
<dbReference type="PROSITE" id="PS50071">
    <property type="entry name" value="HOMEOBOX_2"/>
    <property type="match status" value="1"/>
</dbReference>